<accession>A0AAU9WWF6</accession>
<keyword evidence="3" id="KW-1185">Reference proteome</keyword>
<dbReference type="InterPro" id="IPR029058">
    <property type="entry name" value="AB_hydrolase_fold"/>
</dbReference>
<dbReference type="EMBL" id="CALNXJ010000023">
    <property type="protein sequence ID" value="CAH3128417.1"/>
    <property type="molecule type" value="Genomic_DNA"/>
</dbReference>
<name>A0AAU9WWF6_9CNID</name>
<dbReference type="AlphaFoldDB" id="A0AAU9WWF6"/>
<dbReference type="Pfam" id="PF04775">
    <property type="entry name" value="Bile_Hydr_Trans"/>
    <property type="match status" value="1"/>
</dbReference>
<dbReference type="InterPro" id="IPR042490">
    <property type="entry name" value="Thio_Ohase/BAAT_N"/>
</dbReference>
<dbReference type="GO" id="GO:0047617">
    <property type="term" value="F:fatty acyl-CoA hydrolase activity"/>
    <property type="evidence" value="ECO:0007669"/>
    <property type="project" value="TreeGrafter"/>
</dbReference>
<evidence type="ECO:0000313" key="2">
    <source>
        <dbReference type="EMBL" id="CAH3128417.1"/>
    </source>
</evidence>
<feature type="non-terminal residue" evidence="2">
    <location>
        <position position="1"/>
    </location>
</feature>
<dbReference type="GO" id="GO:0006631">
    <property type="term" value="P:fatty acid metabolic process"/>
    <property type="evidence" value="ECO:0007669"/>
    <property type="project" value="TreeGrafter"/>
</dbReference>
<reference evidence="2 3" key="1">
    <citation type="submission" date="2022-05" db="EMBL/GenBank/DDBJ databases">
        <authorList>
            <consortium name="Genoscope - CEA"/>
            <person name="William W."/>
        </authorList>
    </citation>
    <scope>NUCLEOTIDE SEQUENCE [LARGE SCALE GENOMIC DNA]</scope>
</reference>
<dbReference type="PANTHER" id="PTHR10824:SF4">
    <property type="entry name" value="ACYL-COENZYME A THIOESTERASE 1-LIKE"/>
    <property type="match status" value="1"/>
</dbReference>
<dbReference type="Gene3D" id="2.60.40.2240">
    <property type="entry name" value="Acyl-CoA thioester hydrolase/BAAT N-terminal domain"/>
    <property type="match status" value="1"/>
</dbReference>
<dbReference type="Gene3D" id="3.40.50.1820">
    <property type="entry name" value="alpha/beta hydrolase"/>
    <property type="match status" value="1"/>
</dbReference>
<feature type="domain" description="Acyl-CoA thioester hydrolase/bile acid-CoA amino acid N-acetyltransferase" evidence="1">
    <location>
        <begin position="27"/>
        <end position="158"/>
    </location>
</feature>
<dbReference type="GO" id="GO:0006637">
    <property type="term" value="P:acyl-CoA metabolic process"/>
    <property type="evidence" value="ECO:0007669"/>
    <property type="project" value="TreeGrafter"/>
</dbReference>
<evidence type="ECO:0000313" key="3">
    <source>
        <dbReference type="Proteomes" id="UP001159428"/>
    </source>
</evidence>
<dbReference type="InterPro" id="IPR006862">
    <property type="entry name" value="Thio_Ohase/aa_AcTrfase"/>
</dbReference>
<comment type="caution">
    <text evidence="2">The sequence shown here is derived from an EMBL/GenBank/DDBJ whole genome shotgun (WGS) entry which is preliminary data.</text>
</comment>
<sequence>IGVSRASLWLISKTMLTLWPKFSLIDKITKINVFRLKPLQKITLEARVVGDGGQVFESHAHFIATRHGQVDVCREPSVGGSYRGVSAMGLLWSMKPSPGQRKGIRLTKSDVTKPYKVVLDCFDGHTDPQESSSLPPLSSNTFEKGYMADGVKRIPVREGRIRGTLFLPPGDGPFPGE</sequence>
<proteinExistence type="predicted"/>
<dbReference type="PANTHER" id="PTHR10824">
    <property type="entry name" value="ACYL-COENZYME A THIOESTERASE-RELATED"/>
    <property type="match status" value="1"/>
</dbReference>
<protein>
    <recommendedName>
        <fullName evidence="1">Acyl-CoA thioester hydrolase/bile acid-CoA amino acid N-acetyltransferase domain-containing protein</fullName>
    </recommendedName>
</protein>
<dbReference type="Proteomes" id="UP001159428">
    <property type="component" value="Unassembled WGS sequence"/>
</dbReference>
<gene>
    <name evidence="2" type="ORF">PMEA_00013464</name>
</gene>
<evidence type="ECO:0000259" key="1">
    <source>
        <dbReference type="Pfam" id="PF04775"/>
    </source>
</evidence>
<organism evidence="2 3">
    <name type="scientific">Pocillopora meandrina</name>
    <dbReference type="NCBI Taxonomy" id="46732"/>
    <lineage>
        <taxon>Eukaryota</taxon>
        <taxon>Metazoa</taxon>
        <taxon>Cnidaria</taxon>
        <taxon>Anthozoa</taxon>
        <taxon>Hexacorallia</taxon>
        <taxon>Scleractinia</taxon>
        <taxon>Astrocoeniina</taxon>
        <taxon>Pocilloporidae</taxon>
        <taxon>Pocillopora</taxon>
    </lineage>
</organism>